<sequence>MDSAEVVFALFIVVVAVVSLLSNLLVLLCFVHSTEIRRQVPGIFTMNLSFCNILITVLNMPATLVGIIRNQQPFGDCVCHTVSFLETFLTANTMLSMAALSIDRWIAVVFPLSYSTKMRYKDALIMVCYSWLHSLTFSLTALLFSWVDYSDVYASCTLRQSREGGDRVKVLKVARFHCKRIDIITMQTLFLLVDIHPSVKQRCLAEQKRRKQRATKKISIFIGSFIICFAPYVITRLAELLPFVDINRHWGIIRLCKPVVEEKPKCTDVLLSYCDDMAYAQTMFPNLLGHKTREDAEAGAEYLLMSVVEHLLGGECNPEIRMLGCSVLAPRCEKEKLLKPCRATCEARRCANAEQDVEVDSMEMPPAEEPATRMQFTYHSNAQMISVLKKTEERCSDIATTYSIGRSMEGRELLVIEFSNNPGEHELLEPEMKYIGNMHGNEVLGRQLLIYLAQYLCSEYLLGNERIQTLINTTRIHILPSMNPDGYEVAVSGVQDNNYGDEEEDRRYDSLNVGRNNAQNIDLNRNFPDLTSIVYSRRRHKGYRTDHIPIPDYYWFGKVAPETYAVMKWLRSIPFVLSANFHGGDLVVSYPYDLSKHPLERNLFSPTPDDQVFKLLARVYANSHERMANENTHCGPSRTNSERGIINGAQWSSVAGSMQDFNYLHTNCFEVTVELGCEKFPPEEELFIGWHENHEALITFIEAAHRGIKGIVKDEEGNGIKDAQISVRGVRHDVTTAENGDYWRLLTPGVHIVTASAPGYTRAMKKVHLPPRMQTAGRVDFVLQKAAPEPDMQEEDDTILSMGTYDHFDPYNQYERYTLMADLSQIREERAEKPWWWNYFVLPGGPPPTWLLKHY</sequence>
<dbReference type="Proteomes" id="UP000831701">
    <property type="component" value="Chromosome 2"/>
</dbReference>
<proteinExistence type="predicted"/>
<comment type="caution">
    <text evidence="1">The sequence shown here is derived from an EMBL/GenBank/DDBJ whole genome shotgun (WGS) entry which is preliminary data.</text>
</comment>
<accession>A0ACB8X9G6</accession>
<reference evidence="1" key="1">
    <citation type="submission" date="2022-04" db="EMBL/GenBank/DDBJ databases">
        <title>Jade perch genome.</title>
        <authorList>
            <person name="Chao B."/>
        </authorList>
    </citation>
    <scope>NUCLEOTIDE SEQUENCE</scope>
    <source>
        <strain evidence="1">CB-2022</strain>
    </source>
</reference>
<evidence type="ECO:0000313" key="1">
    <source>
        <dbReference type="EMBL" id="KAI3376404.1"/>
    </source>
</evidence>
<keyword evidence="2" id="KW-1185">Reference proteome</keyword>
<dbReference type="EMBL" id="CM041532">
    <property type="protein sequence ID" value="KAI3376404.1"/>
    <property type="molecule type" value="Genomic_DNA"/>
</dbReference>
<evidence type="ECO:0000313" key="2">
    <source>
        <dbReference type="Proteomes" id="UP000831701"/>
    </source>
</evidence>
<name>A0ACB8X9G6_9TELE</name>
<gene>
    <name evidence="1" type="ORF">L3Q82_016892</name>
</gene>
<organism evidence="1 2">
    <name type="scientific">Scortum barcoo</name>
    <name type="common">barcoo grunter</name>
    <dbReference type="NCBI Taxonomy" id="214431"/>
    <lineage>
        <taxon>Eukaryota</taxon>
        <taxon>Metazoa</taxon>
        <taxon>Chordata</taxon>
        <taxon>Craniata</taxon>
        <taxon>Vertebrata</taxon>
        <taxon>Euteleostomi</taxon>
        <taxon>Actinopterygii</taxon>
        <taxon>Neopterygii</taxon>
        <taxon>Teleostei</taxon>
        <taxon>Neoteleostei</taxon>
        <taxon>Acanthomorphata</taxon>
        <taxon>Eupercaria</taxon>
        <taxon>Centrarchiformes</taxon>
        <taxon>Terapontoidei</taxon>
        <taxon>Terapontidae</taxon>
        <taxon>Scortum</taxon>
    </lineage>
</organism>
<protein>
    <submittedName>
        <fullName evidence="1">Uncharacterized protein</fullName>
    </submittedName>
</protein>